<dbReference type="InterPro" id="IPR015947">
    <property type="entry name" value="PUA-like_sf"/>
</dbReference>
<organism evidence="2 3">
    <name type="scientific">Thermoanaerobacter italicus (strain DSM 9252 / Ab9)</name>
    <dbReference type="NCBI Taxonomy" id="580331"/>
    <lineage>
        <taxon>Bacteria</taxon>
        <taxon>Bacillati</taxon>
        <taxon>Bacillota</taxon>
        <taxon>Clostridia</taxon>
        <taxon>Thermoanaerobacterales</taxon>
        <taxon>Thermoanaerobacteraceae</taxon>
        <taxon>Thermoanaerobacter</taxon>
    </lineage>
</organism>
<evidence type="ECO:0000313" key="3">
    <source>
        <dbReference type="Proteomes" id="UP000001552"/>
    </source>
</evidence>
<dbReference type="KEGG" id="tit:Thit_2100"/>
<reference evidence="2" key="1">
    <citation type="submission" date="2010-02" db="EMBL/GenBank/DDBJ databases">
        <title>Complete sequence of Thermoanaerobacter italicus Ab9.</title>
        <authorList>
            <consortium name="US DOE Joint Genome Institute"/>
            <person name="Lucas S."/>
            <person name="Copeland A."/>
            <person name="Lapidus A."/>
            <person name="Cheng J.-F."/>
            <person name="Bruce D."/>
            <person name="Goodwin L."/>
            <person name="Pitluck S."/>
            <person name="Chertkov O."/>
            <person name="Detter J.C."/>
            <person name="Han C."/>
            <person name="Tapia R."/>
            <person name="Land M."/>
            <person name="Hauser L."/>
            <person name="Kyrpides N."/>
            <person name="Mikhailova N."/>
            <person name="Hemme C.L."/>
            <person name="Woyke T."/>
        </authorList>
    </citation>
    <scope>NUCLEOTIDE SEQUENCE [LARGE SCALE GENOMIC DNA]</scope>
    <source>
        <strain evidence="2">Ab9</strain>
    </source>
</reference>
<proteinExistence type="predicted"/>
<gene>
    <name evidence="2" type="ordered locus">Thit_2100</name>
</gene>
<evidence type="ECO:0000259" key="1">
    <source>
        <dbReference type="SMART" id="SM01022"/>
    </source>
</evidence>
<dbReference type="HOGENOM" id="CLU_135561_1_0_9"/>
<dbReference type="Proteomes" id="UP000001552">
    <property type="component" value="Chromosome"/>
</dbReference>
<protein>
    <recommendedName>
        <fullName evidence="1">ASCH domain-containing protein</fullName>
    </recommendedName>
</protein>
<dbReference type="EMBL" id="CP001936">
    <property type="protein sequence ID" value="ADD03327.1"/>
    <property type="molecule type" value="Genomic_DNA"/>
</dbReference>
<dbReference type="OrthoDB" id="9800495at2"/>
<name>D3T534_THEIA</name>
<dbReference type="InterPro" id="IPR007374">
    <property type="entry name" value="ASCH_domain"/>
</dbReference>
<dbReference type="RefSeq" id="WP_012996020.1">
    <property type="nucleotide sequence ID" value="NC_013921.1"/>
</dbReference>
<dbReference type="AlphaFoldDB" id="D3T534"/>
<dbReference type="eggNOG" id="COG4933">
    <property type="taxonomic scope" value="Bacteria"/>
</dbReference>
<feature type="domain" description="ASCH" evidence="1">
    <location>
        <begin position="6"/>
        <end position="100"/>
    </location>
</feature>
<dbReference type="Pfam" id="PF04266">
    <property type="entry name" value="ASCH"/>
    <property type="match status" value="1"/>
</dbReference>
<dbReference type="SUPFAM" id="SSF88697">
    <property type="entry name" value="PUA domain-like"/>
    <property type="match status" value="1"/>
</dbReference>
<evidence type="ECO:0000313" key="2">
    <source>
        <dbReference type="EMBL" id="ADD03327.1"/>
    </source>
</evidence>
<accession>D3T534</accession>
<keyword evidence="3" id="KW-1185">Reference proteome</keyword>
<dbReference type="SMART" id="SM01022">
    <property type="entry name" value="ASCH"/>
    <property type="match status" value="1"/>
</dbReference>
<dbReference type="Gene3D" id="2.30.130.30">
    <property type="entry name" value="Hypothetical protein"/>
    <property type="match status" value="1"/>
</dbReference>
<sequence>MCQILLSIKPEYVDRIFEGTKRFEFRKVRYKRNDVDKIIIYSTSPIMKIVGEAEIVEIIEDTPSAVWEQTKEYAGIDKEFVDEYYKNKEKAVAYKLGKIKKYLKPLQLKDLGINAPPQSFRYVEF</sequence>